<dbReference type="Proteomes" id="UP000789738">
    <property type="component" value="Unassembled WGS sequence"/>
</dbReference>
<proteinExistence type="predicted"/>
<evidence type="ECO:0000313" key="1">
    <source>
        <dbReference type="EMBL" id="CAG9706939.1"/>
    </source>
</evidence>
<evidence type="ECO:0008006" key="3">
    <source>
        <dbReference type="Google" id="ProtNLM"/>
    </source>
</evidence>
<reference evidence="1" key="1">
    <citation type="submission" date="2021-10" db="EMBL/GenBank/DDBJ databases">
        <authorList>
            <person name="Mesa V."/>
        </authorList>
    </citation>
    <scope>NUCLEOTIDE SEQUENCE</scope>
    <source>
        <strain evidence="1">CC3_PB</strain>
    </source>
</reference>
<dbReference type="InterPro" id="IPR010360">
    <property type="entry name" value="DUF956"/>
</dbReference>
<gene>
    <name evidence="1" type="ORF">CNEO_42773</name>
</gene>
<accession>A0AA86MK55</accession>
<sequence>MVQSLNTKVDLTIDATSFAGLTDYGKIMIGDKGFEFYNSRDPRKFIQIPWEEVDYVIVSILFKGKWIPRYAVRTKKNGTYTFASKDAKRVLRTVRNYVDPDHIVSSLSFFDVLKRSIKSIFNKNNISFHNNPTKSIVFLLGLLIFENEVLLN</sequence>
<dbReference type="Pfam" id="PF06115">
    <property type="entry name" value="DUF956"/>
    <property type="match status" value="1"/>
</dbReference>
<dbReference type="RefSeq" id="WP_342350431.1">
    <property type="nucleotide sequence ID" value="NZ_CAKJVE010000004.1"/>
</dbReference>
<protein>
    <recommendedName>
        <fullName evidence="3">DUF956 domain-containing protein</fullName>
    </recommendedName>
</protein>
<evidence type="ECO:0000313" key="2">
    <source>
        <dbReference type="Proteomes" id="UP000789738"/>
    </source>
</evidence>
<name>A0AA86MK55_9CLOT</name>
<comment type="caution">
    <text evidence="1">The sequence shown here is derived from an EMBL/GenBank/DDBJ whole genome shotgun (WGS) entry which is preliminary data.</text>
</comment>
<dbReference type="AlphaFoldDB" id="A0AA86MK55"/>
<organism evidence="1 2">
    <name type="scientific">Clostridium neonatale</name>
    <dbReference type="NCBI Taxonomy" id="137838"/>
    <lineage>
        <taxon>Bacteria</taxon>
        <taxon>Bacillati</taxon>
        <taxon>Bacillota</taxon>
        <taxon>Clostridia</taxon>
        <taxon>Eubacteriales</taxon>
        <taxon>Clostridiaceae</taxon>
        <taxon>Clostridium</taxon>
    </lineage>
</organism>
<dbReference type="PIRSF" id="PIRSF021265">
    <property type="entry name" value="DUF956"/>
    <property type="match status" value="1"/>
</dbReference>
<dbReference type="EMBL" id="CAKJVE010000004">
    <property type="protein sequence ID" value="CAG9706939.1"/>
    <property type="molecule type" value="Genomic_DNA"/>
</dbReference>